<evidence type="ECO:0000313" key="2">
    <source>
        <dbReference type="Proteomes" id="UP000583800"/>
    </source>
</evidence>
<comment type="caution">
    <text evidence="1">The sequence shown here is derived from an EMBL/GenBank/DDBJ whole genome shotgun (WGS) entry which is preliminary data.</text>
</comment>
<gene>
    <name evidence="1" type="ORF">FHU36_004027</name>
</gene>
<organism evidence="1 2">
    <name type="scientific">Nonomuraea muscovyensis</name>
    <dbReference type="NCBI Taxonomy" id="1124761"/>
    <lineage>
        <taxon>Bacteria</taxon>
        <taxon>Bacillati</taxon>
        <taxon>Actinomycetota</taxon>
        <taxon>Actinomycetes</taxon>
        <taxon>Streptosporangiales</taxon>
        <taxon>Streptosporangiaceae</taxon>
        <taxon>Nonomuraea</taxon>
    </lineage>
</organism>
<sequence length="182" mass="20856">MTDAEAEPKKRFLVLHDYGMGGVWWWVHARSAREVLETFAEVEVIDSPQAVDQAEGWDLAEVDIDSPTMPGGLDDLRAKRDAQRALPGFGVFVDRSVLYLRRRWDGDDGVDPATYLMEIGSDGRRLRQVEQVDDGTAIKSDPNDWPFNPPVVDRFDPELVEMEISRDEFEEAWLRAKREHAR</sequence>
<protein>
    <submittedName>
        <fullName evidence="1">Uncharacterized protein</fullName>
    </submittedName>
</protein>
<keyword evidence="2" id="KW-1185">Reference proteome</keyword>
<proteinExistence type="predicted"/>
<dbReference type="RefSeq" id="WP_221496456.1">
    <property type="nucleotide sequence ID" value="NZ_JACHJB010000002.1"/>
</dbReference>
<name>A0A7X0C323_9ACTN</name>
<dbReference type="EMBL" id="JACHJB010000002">
    <property type="protein sequence ID" value="MBB6347482.1"/>
    <property type="molecule type" value="Genomic_DNA"/>
</dbReference>
<dbReference type="AlphaFoldDB" id="A0A7X0C323"/>
<dbReference type="Proteomes" id="UP000583800">
    <property type="component" value="Unassembled WGS sequence"/>
</dbReference>
<reference evidence="1 2" key="1">
    <citation type="submission" date="2020-08" db="EMBL/GenBank/DDBJ databases">
        <title>Sequencing the genomes of 1000 actinobacteria strains.</title>
        <authorList>
            <person name="Klenk H.-P."/>
        </authorList>
    </citation>
    <scope>NUCLEOTIDE SEQUENCE [LARGE SCALE GENOMIC DNA]</scope>
    <source>
        <strain evidence="1 2">DSM 45913</strain>
    </source>
</reference>
<accession>A0A7X0C323</accession>
<evidence type="ECO:0000313" key="1">
    <source>
        <dbReference type="EMBL" id="MBB6347482.1"/>
    </source>
</evidence>